<dbReference type="Pfam" id="PF00512">
    <property type="entry name" value="HisKA"/>
    <property type="match status" value="1"/>
</dbReference>
<protein>
    <recommendedName>
        <fullName evidence="3">histidine kinase</fullName>
        <ecNumber evidence="3">2.7.13.3</ecNumber>
    </recommendedName>
</protein>
<dbReference type="RefSeq" id="WP_379680662.1">
    <property type="nucleotide sequence ID" value="NZ_JBHLWP010000014.1"/>
</dbReference>
<evidence type="ECO:0000259" key="12">
    <source>
        <dbReference type="PROSITE" id="PS50885"/>
    </source>
</evidence>
<evidence type="ECO:0000256" key="2">
    <source>
        <dbReference type="ARBA" id="ARBA00004370"/>
    </source>
</evidence>
<comment type="caution">
    <text evidence="13">The sequence shown here is derived from an EMBL/GenBank/DDBJ whole genome shotgun (WGS) entry which is preliminary data.</text>
</comment>
<dbReference type="InterPro" id="IPR036097">
    <property type="entry name" value="HisK_dim/P_sf"/>
</dbReference>
<keyword evidence="6 10" id="KW-0812">Transmembrane</keyword>
<dbReference type="InterPro" id="IPR005467">
    <property type="entry name" value="His_kinase_dom"/>
</dbReference>
<dbReference type="EC" id="2.7.13.3" evidence="3"/>
<keyword evidence="5" id="KW-0808">Transferase</keyword>
<feature type="transmembrane region" description="Helical" evidence="10">
    <location>
        <begin position="12"/>
        <end position="37"/>
    </location>
</feature>
<dbReference type="Gene3D" id="1.10.287.130">
    <property type="match status" value="1"/>
</dbReference>
<dbReference type="PROSITE" id="PS50885">
    <property type="entry name" value="HAMP"/>
    <property type="match status" value="1"/>
</dbReference>
<dbReference type="PROSITE" id="PS50109">
    <property type="entry name" value="HIS_KIN"/>
    <property type="match status" value="1"/>
</dbReference>
<evidence type="ECO:0000256" key="8">
    <source>
        <dbReference type="ARBA" id="ARBA00022989"/>
    </source>
</evidence>
<name>A0ABV6FJ43_9BURK</name>
<organism evidence="13 14">
    <name type="scientific">Massilia consociata</name>
    <dbReference type="NCBI Taxonomy" id="760117"/>
    <lineage>
        <taxon>Bacteria</taxon>
        <taxon>Pseudomonadati</taxon>
        <taxon>Pseudomonadota</taxon>
        <taxon>Betaproteobacteria</taxon>
        <taxon>Burkholderiales</taxon>
        <taxon>Oxalobacteraceae</taxon>
        <taxon>Telluria group</taxon>
        <taxon>Massilia</taxon>
    </lineage>
</organism>
<dbReference type="InterPro" id="IPR050428">
    <property type="entry name" value="TCS_sensor_his_kinase"/>
</dbReference>
<reference evidence="13 14" key="1">
    <citation type="submission" date="2024-09" db="EMBL/GenBank/DDBJ databases">
        <authorList>
            <person name="Sun Q."/>
            <person name="Mori K."/>
        </authorList>
    </citation>
    <scope>NUCLEOTIDE SEQUENCE [LARGE SCALE GENOMIC DNA]</scope>
    <source>
        <strain evidence="13 14">CCM 7792</strain>
    </source>
</reference>
<evidence type="ECO:0000256" key="10">
    <source>
        <dbReference type="SAM" id="Phobius"/>
    </source>
</evidence>
<dbReference type="Pfam" id="PF02518">
    <property type="entry name" value="HATPase_c"/>
    <property type="match status" value="1"/>
</dbReference>
<keyword evidence="10" id="KW-0472">Membrane</keyword>
<dbReference type="EMBL" id="JBHLWP010000014">
    <property type="protein sequence ID" value="MFC0253542.1"/>
    <property type="molecule type" value="Genomic_DNA"/>
</dbReference>
<gene>
    <name evidence="13" type="ORF">ACFFJK_16705</name>
</gene>
<accession>A0ABV6FJ43</accession>
<feature type="domain" description="HAMP" evidence="12">
    <location>
        <begin position="160"/>
        <end position="213"/>
    </location>
</feature>
<evidence type="ECO:0000256" key="9">
    <source>
        <dbReference type="ARBA" id="ARBA00023012"/>
    </source>
</evidence>
<dbReference type="SUPFAM" id="SSF55874">
    <property type="entry name" value="ATPase domain of HSP90 chaperone/DNA topoisomerase II/histidine kinase"/>
    <property type="match status" value="1"/>
</dbReference>
<keyword evidence="9" id="KW-0902">Two-component regulatory system</keyword>
<evidence type="ECO:0000256" key="7">
    <source>
        <dbReference type="ARBA" id="ARBA00022777"/>
    </source>
</evidence>
<sequence length="432" mass="46545">MKAHHGLRRRMVLAFSCFSLLTALCFSAFCLVFVYVVEDRFFTRMLAEEAAHQQRHWSRTGRPASTLRPATTLHADASSFPPDLARQGPARSGEFFGDAGRHYHVLALDLAGEGRPRYLVMETSRELVVRAQLPLILAVLAALALAVLLVTLGAGYWLARRATAPLSRLTGLVAQARPGELPRGFAAGFPDNEIGVLATALDQAMARIAAFLEREQNFTRDASHELRTPLAVIDGAAFLLAQQSLPGPAREQVERIRTASAHMEQAVRTLLALAREEEGRDWPAAAFAVLPLVEDTVVRHAHLATGEVEVRVPAQTQALCHPEALAILLDNLVGNAFHHGGEGRIRILVEDGWLVIEDSGPGLDPAVRARLGAPGVRRSGSAGFGLGLSITRRVAERAGIAIRVDNGAHGGVRAALRLDALPIVTTWPAAPC</sequence>
<dbReference type="InterPro" id="IPR003661">
    <property type="entry name" value="HisK_dim/P_dom"/>
</dbReference>
<evidence type="ECO:0000259" key="11">
    <source>
        <dbReference type="PROSITE" id="PS50109"/>
    </source>
</evidence>
<keyword evidence="7 13" id="KW-0418">Kinase</keyword>
<keyword evidence="4" id="KW-0597">Phosphoprotein</keyword>
<evidence type="ECO:0000256" key="6">
    <source>
        <dbReference type="ARBA" id="ARBA00022692"/>
    </source>
</evidence>
<dbReference type="InterPro" id="IPR003594">
    <property type="entry name" value="HATPase_dom"/>
</dbReference>
<dbReference type="InterPro" id="IPR036890">
    <property type="entry name" value="HATPase_C_sf"/>
</dbReference>
<keyword evidence="8 10" id="KW-1133">Transmembrane helix</keyword>
<dbReference type="PANTHER" id="PTHR45436:SF16">
    <property type="entry name" value="HISTIDINE KINASE"/>
    <property type="match status" value="1"/>
</dbReference>
<comment type="subcellular location">
    <subcellularLocation>
        <location evidence="2">Membrane</location>
    </subcellularLocation>
</comment>
<dbReference type="SMART" id="SM00388">
    <property type="entry name" value="HisKA"/>
    <property type="match status" value="1"/>
</dbReference>
<feature type="transmembrane region" description="Helical" evidence="10">
    <location>
        <begin position="135"/>
        <end position="159"/>
    </location>
</feature>
<evidence type="ECO:0000313" key="14">
    <source>
        <dbReference type="Proteomes" id="UP001589773"/>
    </source>
</evidence>
<dbReference type="PANTHER" id="PTHR45436">
    <property type="entry name" value="SENSOR HISTIDINE KINASE YKOH"/>
    <property type="match status" value="1"/>
</dbReference>
<evidence type="ECO:0000313" key="13">
    <source>
        <dbReference type="EMBL" id="MFC0253542.1"/>
    </source>
</evidence>
<dbReference type="InterPro" id="IPR003660">
    <property type="entry name" value="HAMP_dom"/>
</dbReference>
<proteinExistence type="predicted"/>
<dbReference type="Proteomes" id="UP001589773">
    <property type="component" value="Unassembled WGS sequence"/>
</dbReference>
<keyword evidence="14" id="KW-1185">Reference proteome</keyword>
<feature type="domain" description="Histidine kinase" evidence="11">
    <location>
        <begin position="221"/>
        <end position="422"/>
    </location>
</feature>
<evidence type="ECO:0000256" key="1">
    <source>
        <dbReference type="ARBA" id="ARBA00000085"/>
    </source>
</evidence>
<evidence type="ECO:0000256" key="3">
    <source>
        <dbReference type="ARBA" id="ARBA00012438"/>
    </source>
</evidence>
<comment type="catalytic activity">
    <reaction evidence="1">
        <text>ATP + protein L-histidine = ADP + protein N-phospho-L-histidine.</text>
        <dbReference type="EC" id="2.7.13.3"/>
    </reaction>
</comment>
<evidence type="ECO:0000256" key="4">
    <source>
        <dbReference type="ARBA" id="ARBA00022553"/>
    </source>
</evidence>
<dbReference type="SUPFAM" id="SSF47384">
    <property type="entry name" value="Homodimeric domain of signal transducing histidine kinase"/>
    <property type="match status" value="1"/>
</dbReference>
<evidence type="ECO:0000256" key="5">
    <source>
        <dbReference type="ARBA" id="ARBA00022679"/>
    </source>
</evidence>
<dbReference type="SMART" id="SM00387">
    <property type="entry name" value="HATPase_c"/>
    <property type="match status" value="1"/>
</dbReference>
<dbReference type="Gene3D" id="6.10.340.10">
    <property type="match status" value="1"/>
</dbReference>
<dbReference type="Gene3D" id="3.30.565.10">
    <property type="entry name" value="Histidine kinase-like ATPase, C-terminal domain"/>
    <property type="match status" value="1"/>
</dbReference>
<dbReference type="CDD" id="cd00082">
    <property type="entry name" value="HisKA"/>
    <property type="match status" value="1"/>
</dbReference>
<dbReference type="GO" id="GO:0016301">
    <property type="term" value="F:kinase activity"/>
    <property type="evidence" value="ECO:0007669"/>
    <property type="project" value="UniProtKB-KW"/>
</dbReference>